<dbReference type="SUPFAM" id="SSF75445">
    <property type="entry name" value="D-ribose-5-phosphate isomerase (RpiA), lid domain"/>
    <property type="match status" value="1"/>
</dbReference>
<keyword evidence="1 3" id="KW-0413">Isomerase</keyword>
<dbReference type="NCBIfam" id="TIGR00021">
    <property type="entry name" value="rpiA"/>
    <property type="match status" value="1"/>
</dbReference>
<evidence type="ECO:0000313" key="4">
    <source>
        <dbReference type="Proteomes" id="UP000003980"/>
    </source>
</evidence>
<dbReference type="Proteomes" id="UP000003980">
    <property type="component" value="Unassembled WGS sequence"/>
</dbReference>
<dbReference type="CDD" id="cd01398">
    <property type="entry name" value="RPI_A"/>
    <property type="match status" value="1"/>
</dbReference>
<dbReference type="SUPFAM" id="SSF100950">
    <property type="entry name" value="NagB/RpiA/CoA transferase-like"/>
    <property type="match status" value="1"/>
</dbReference>
<dbReference type="InterPro" id="IPR037171">
    <property type="entry name" value="NagB/RpiA_transferase-like"/>
</dbReference>
<dbReference type="HOGENOM" id="CLU_056590_1_1_2"/>
<protein>
    <recommendedName>
        <fullName evidence="2">Ribose 5-phosphate isomerase A</fullName>
        <ecNumber evidence="2">5.3.1.6</ecNumber>
    </recommendedName>
</protein>
<evidence type="ECO:0000313" key="3">
    <source>
        <dbReference type="EMBL" id="EHP69493.1"/>
    </source>
</evidence>
<dbReference type="GO" id="GO:0005829">
    <property type="term" value="C:cytosol"/>
    <property type="evidence" value="ECO:0007669"/>
    <property type="project" value="TreeGrafter"/>
</dbReference>
<dbReference type="GO" id="GO:0004751">
    <property type="term" value="F:ribose-5-phosphate isomerase activity"/>
    <property type="evidence" value="ECO:0007669"/>
    <property type="project" value="UniProtKB-UniRule"/>
</dbReference>
<organism evidence="3 4">
    <name type="scientific">Metallosphaera yellowstonensis MK1</name>
    <dbReference type="NCBI Taxonomy" id="671065"/>
    <lineage>
        <taxon>Archaea</taxon>
        <taxon>Thermoproteota</taxon>
        <taxon>Thermoprotei</taxon>
        <taxon>Sulfolobales</taxon>
        <taxon>Sulfolobaceae</taxon>
        <taxon>Metallosphaera</taxon>
    </lineage>
</organism>
<accession>H2C6R6</accession>
<proteinExistence type="predicted"/>
<dbReference type="OrthoDB" id="19013at2157"/>
<sequence length="230" mass="24902">MEDPKAIVARHALKYIGDAKLVGLGTGRTVRKLIEVLQEAGLLNGKKVVASSLDTELLIAKAFPDSVLSLVSGSIPDVYFDSFDQLVKGGNSWTLVKGGGGALLREKVLSYSSRRRVFLGEKSKLWEGRTIKVPIEVVPVALSYVLRGLENMKVVAEVREGTGKIGPVLTDNGNVVMDVVVETKDLCHLDKRLKSIPGVIETGVFCEELYDVIILGDPTGNVEIVEKSRS</sequence>
<name>H2C6R6_9CREN</name>
<dbReference type="Gene3D" id="3.30.70.260">
    <property type="match status" value="1"/>
</dbReference>
<dbReference type="Gene3D" id="3.40.50.1360">
    <property type="match status" value="1"/>
</dbReference>
<dbReference type="RefSeq" id="WP_009073609.1">
    <property type="nucleotide sequence ID" value="NZ_JH597768.1"/>
</dbReference>
<evidence type="ECO:0000256" key="1">
    <source>
        <dbReference type="ARBA" id="ARBA00023235"/>
    </source>
</evidence>
<dbReference type="PANTHER" id="PTHR11934:SF0">
    <property type="entry name" value="RIBOSE-5-PHOSPHATE ISOMERASE"/>
    <property type="match status" value="1"/>
</dbReference>
<dbReference type="STRING" id="671065.MetMK1DRAFT_00022570"/>
<evidence type="ECO:0000256" key="2">
    <source>
        <dbReference type="NCBIfam" id="TIGR00021"/>
    </source>
</evidence>
<dbReference type="EMBL" id="JH597768">
    <property type="protein sequence ID" value="EHP69493.1"/>
    <property type="molecule type" value="Genomic_DNA"/>
</dbReference>
<keyword evidence="4" id="KW-1185">Reference proteome</keyword>
<dbReference type="eggNOG" id="arCOG01122">
    <property type="taxonomic scope" value="Archaea"/>
</dbReference>
<dbReference type="PANTHER" id="PTHR11934">
    <property type="entry name" value="RIBOSE-5-PHOSPHATE ISOMERASE"/>
    <property type="match status" value="1"/>
</dbReference>
<dbReference type="AlphaFoldDB" id="H2C6R6"/>
<dbReference type="GO" id="GO:0006014">
    <property type="term" value="P:D-ribose metabolic process"/>
    <property type="evidence" value="ECO:0007669"/>
    <property type="project" value="TreeGrafter"/>
</dbReference>
<dbReference type="EC" id="5.3.1.6" evidence="2"/>
<reference evidence="3 4" key="1">
    <citation type="submission" date="2012-01" db="EMBL/GenBank/DDBJ databases">
        <title>Improved High-Quality Draft sequence of Metallosphaera yellowstonensis MK1.</title>
        <authorList>
            <consortium name="US DOE Joint Genome Institute"/>
            <person name="Lucas S."/>
            <person name="Han J."/>
            <person name="Cheng J.-F."/>
            <person name="Goodwin L."/>
            <person name="Pitluck S."/>
            <person name="Peters L."/>
            <person name="Teshima H."/>
            <person name="Detter J.C."/>
            <person name="Han C."/>
            <person name="Tapia R."/>
            <person name="Land M."/>
            <person name="Hauser L."/>
            <person name="Kyrpides N."/>
            <person name="Kozubal M."/>
            <person name="Macur R.E."/>
            <person name="Jay Z."/>
            <person name="Inskeep W."/>
            <person name="Woyke T."/>
        </authorList>
    </citation>
    <scope>NUCLEOTIDE SEQUENCE [LARGE SCALE GENOMIC DNA]</scope>
    <source>
        <strain evidence="3 4">MK1</strain>
    </source>
</reference>
<dbReference type="GO" id="GO:0009052">
    <property type="term" value="P:pentose-phosphate shunt, non-oxidative branch"/>
    <property type="evidence" value="ECO:0007669"/>
    <property type="project" value="InterPro"/>
</dbReference>
<gene>
    <name evidence="3" type="ORF">MetMK1DRAFT_00022570</name>
</gene>
<dbReference type="InterPro" id="IPR004788">
    <property type="entry name" value="Ribose5P_isomerase_type_A"/>
</dbReference>
<dbReference type="Pfam" id="PF06026">
    <property type="entry name" value="Rib_5-P_isom_A"/>
    <property type="match status" value="1"/>
</dbReference>